<dbReference type="Gene3D" id="1.20.1560.10">
    <property type="entry name" value="ABC transporter type 1, transmembrane domain"/>
    <property type="match status" value="1"/>
</dbReference>
<dbReference type="SMART" id="SM00382">
    <property type="entry name" value="AAA"/>
    <property type="match status" value="1"/>
</dbReference>
<organism evidence="11 12">
    <name type="scientific">Bifidobacterium favimelis</name>
    <dbReference type="NCBI Taxonomy" id="3122979"/>
    <lineage>
        <taxon>Bacteria</taxon>
        <taxon>Bacillati</taxon>
        <taxon>Actinomycetota</taxon>
        <taxon>Actinomycetes</taxon>
        <taxon>Bifidobacteriales</taxon>
        <taxon>Bifidobacteriaceae</taxon>
        <taxon>Bifidobacterium</taxon>
    </lineage>
</organism>
<dbReference type="InterPro" id="IPR003439">
    <property type="entry name" value="ABC_transporter-like_ATP-bd"/>
</dbReference>
<evidence type="ECO:0000256" key="5">
    <source>
        <dbReference type="ARBA" id="ARBA00022989"/>
    </source>
</evidence>
<dbReference type="GO" id="GO:0005524">
    <property type="term" value="F:ATP binding"/>
    <property type="evidence" value="ECO:0007669"/>
    <property type="project" value="UniProtKB-KW"/>
</dbReference>
<evidence type="ECO:0000259" key="10">
    <source>
        <dbReference type="PROSITE" id="PS50929"/>
    </source>
</evidence>
<evidence type="ECO:0000256" key="8">
    <source>
        <dbReference type="SAM" id="Phobius"/>
    </source>
</evidence>
<dbReference type="Proteomes" id="UP001373159">
    <property type="component" value="Unassembled WGS sequence"/>
</dbReference>
<dbReference type="Pfam" id="PF00005">
    <property type="entry name" value="ABC_tran"/>
    <property type="match status" value="1"/>
</dbReference>
<comment type="caution">
    <text evidence="11">The sequence shown here is derived from an EMBL/GenBank/DDBJ whole genome shotgun (WGS) entry which is preliminary data.</text>
</comment>
<evidence type="ECO:0000256" key="3">
    <source>
        <dbReference type="ARBA" id="ARBA00022741"/>
    </source>
</evidence>
<dbReference type="InterPro" id="IPR027417">
    <property type="entry name" value="P-loop_NTPase"/>
</dbReference>
<keyword evidence="5 8" id="KW-1133">Transmembrane helix</keyword>
<keyword evidence="3" id="KW-0547">Nucleotide-binding</keyword>
<dbReference type="SUPFAM" id="SSF90123">
    <property type="entry name" value="ABC transporter transmembrane region"/>
    <property type="match status" value="1"/>
</dbReference>
<dbReference type="PROSITE" id="PS50893">
    <property type="entry name" value="ABC_TRANSPORTER_2"/>
    <property type="match status" value="1"/>
</dbReference>
<dbReference type="SUPFAM" id="SSF52540">
    <property type="entry name" value="P-loop containing nucleoside triphosphate hydrolases"/>
    <property type="match status" value="1"/>
</dbReference>
<evidence type="ECO:0000256" key="4">
    <source>
        <dbReference type="ARBA" id="ARBA00022840"/>
    </source>
</evidence>
<evidence type="ECO:0000256" key="6">
    <source>
        <dbReference type="ARBA" id="ARBA00023136"/>
    </source>
</evidence>
<name>A0ABU8ZQ31_9BIFI</name>
<dbReference type="RefSeq" id="WP_340470130.1">
    <property type="nucleotide sequence ID" value="NZ_JBANBB010000006.1"/>
</dbReference>
<keyword evidence="6 8" id="KW-0472">Membrane</keyword>
<comment type="subcellular location">
    <subcellularLocation>
        <location evidence="1">Cell membrane</location>
        <topology evidence="1">Multi-pass membrane protein</topology>
    </subcellularLocation>
</comment>
<sequence>MIDKNLFRFAGIRRTMVLLALLSLLQGVSVTAQACGLTWALVRVWHLEGLGSLGLPVLTFFLAFAARQLCEVAKGKVSTGYADYVTRDLRPLLQAKVFRMGPSALAGRGTGSAVTVLIDGLDEVRTYVFTVLPKMMDMAFIPLMTLIVVWSQNALSGLVLILMLPLLFFFMAILGMAARDRSNRQYEQFRKLNTRFMDTVLGLPTLKMLGIDKEYEDEIYSVSERFRKRTMSVIRVAMTSTFALDFFTTLAVAIIAVFLGNDLINGSVRLFPALLSLILAPEYFLPIRQFGDDYHATLNGKNALNDIMTTLDAPEPARQDDLDWGGWGPESHLTVDQVGFTYEAPLPQEEASAGSQMDAIAKSSGGGKGKGESPDGDAGQAPSGPKALKDISFELTGYEKVAVVGRSGAGKSTLMNLLAGFNIMQTGSVDLDGHRLDHFNAPAWQRHISYIPQNPYIFNGTLADNVRFYDQDADEEAVREAVRAAGLDEWVATLPEGLNTGVGEGNRGISGGQAQRIALARVLLDRSREVLLFDEPTAHLDIETEYDLKKTLLPIMEDHLVIFATHRLHWLADVDWVIMLDGGRVVAQGRPDELIGRSGPLDDLIEEMGGNQIARYEQD</sequence>
<dbReference type="PROSITE" id="PS51257">
    <property type="entry name" value="PROKAR_LIPOPROTEIN"/>
    <property type="match status" value="1"/>
</dbReference>
<evidence type="ECO:0000256" key="7">
    <source>
        <dbReference type="SAM" id="MobiDB-lite"/>
    </source>
</evidence>
<keyword evidence="12" id="KW-1185">Reference proteome</keyword>
<feature type="transmembrane region" description="Helical" evidence="8">
    <location>
        <begin position="44"/>
        <end position="66"/>
    </location>
</feature>
<dbReference type="InterPro" id="IPR036640">
    <property type="entry name" value="ABC1_TM_sf"/>
</dbReference>
<dbReference type="Gene3D" id="3.40.50.300">
    <property type="entry name" value="P-loop containing nucleotide triphosphate hydrolases"/>
    <property type="match status" value="1"/>
</dbReference>
<feature type="region of interest" description="Disordered" evidence="7">
    <location>
        <begin position="351"/>
        <end position="386"/>
    </location>
</feature>
<evidence type="ECO:0000313" key="11">
    <source>
        <dbReference type="EMBL" id="MEK0307360.1"/>
    </source>
</evidence>
<feature type="transmembrane region" description="Helical" evidence="8">
    <location>
        <begin position="158"/>
        <end position="178"/>
    </location>
</feature>
<dbReference type="InterPro" id="IPR011527">
    <property type="entry name" value="ABC1_TM_dom"/>
</dbReference>
<dbReference type="PROSITE" id="PS50929">
    <property type="entry name" value="ABC_TM1F"/>
    <property type="match status" value="1"/>
</dbReference>
<dbReference type="CDD" id="cd18584">
    <property type="entry name" value="ABC_6TM_AarD_CydD"/>
    <property type="match status" value="1"/>
</dbReference>
<proteinExistence type="predicted"/>
<keyword evidence="2 8" id="KW-0812">Transmembrane</keyword>
<feature type="domain" description="ABC transporter" evidence="9">
    <location>
        <begin position="355"/>
        <end position="607"/>
    </location>
</feature>
<reference evidence="11 12" key="1">
    <citation type="submission" date="2024-02" db="EMBL/GenBank/DDBJ databases">
        <title>Bifidobacterium honeyensis sp. nov., isolated from the comb honey.</title>
        <authorList>
            <person name="Liu W."/>
            <person name="Li Y."/>
        </authorList>
    </citation>
    <scope>NUCLEOTIDE SEQUENCE [LARGE SCALE GENOMIC DNA]</scope>
    <source>
        <strain evidence="11 12">IMAU50988</strain>
    </source>
</reference>
<keyword evidence="4 11" id="KW-0067">ATP-binding</keyword>
<dbReference type="PANTHER" id="PTHR24221:SF614">
    <property type="entry name" value="GLUTATHIONE_L-CYSTEINE TRANSPORT SYSTEM ATP-BINDING_PERMEASE PROTEIN CYDC"/>
    <property type="match status" value="1"/>
</dbReference>
<protein>
    <submittedName>
        <fullName evidence="11">ABC transporter ATP-binding protein/permease</fullName>
    </submittedName>
</protein>
<dbReference type="InterPro" id="IPR039421">
    <property type="entry name" value="Type_1_exporter"/>
</dbReference>
<dbReference type="PROSITE" id="PS00211">
    <property type="entry name" value="ABC_TRANSPORTER_1"/>
    <property type="match status" value="1"/>
</dbReference>
<evidence type="ECO:0000313" key="12">
    <source>
        <dbReference type="Proteomes" id="UP001373159"/>
    </source>
</evidence>
<evidence type="ECO:0000256" key="1">
    <source>
        <dbReference type="ARBA" id="ARBA00004651"/>
    </source>
</evidence>
<dbReference type="PANTHER" id="PTHR24221">
    <property type="entry name" value="ATP-BINDING CASSETTE SUB-FAMILY B"/>
    <property type="match status" value="1"/>
</dbReference>
<dbReference type="InterPro" id="IPR017871">
    <property type="entry name" value="ABC_transporter-like_CS"/>
</dbReference>
<dbReference type="EMBL" id="JBANBB010000006">
    <property type="protein sequence ID" value="MEK0307360.1"/>
    <property type="molecule type" value="Genomic_DNA"/>
</dbReference>
<accession>A0ABU8ZQ31</accession>
<dbReference type="Pfam" id="PF00664">
    <property type="entry name" value="ABC_membrane"/>
    <property type="match status" value="1"/>
</dbReference>
<evidence type="ECO:0000256" key="2">
    <source>
        <dbReference type="ARBA" id="ARBA00022692"/>
    </source>
</evidence>
<evidence type="ECO:0000259" key="9">
    <source>
        <dbReference type="PROSITE" id="PS50893"/>
    </source>
</evidence>
<dbReference type="InterPro" id="IPR003593">
    <property type="entry name" value="AAA+_ATPase"/>
</dbReference>
<feature type="transmembrane region" description="Helical" evidence="8">
    <location>
        <begin position="135"/>
        <end position="152"/>
    </location>
</feature>
<gene>
    <name evidence="11" type="ORF">V8P97_07835</name>
</gene>
<feature type="domain" description="ABC transmembrane type-1" evidence="10">
    <location>
        <begin position="17"/>
        <end position="299"/>
    </location>
</feature>
<feature type="transmembrane region" description="Helical" evidence="8">
    <location>
        <begin position="233"/>
        <end position="260"/>
    </location>
</feature>